<dbReference type="EnsemblPlants" id="AET7Gv20902700.15">
    <property type="protein sequence ID" value="AET7Gv20902700.15"/>
    <property type="gene ID" value="AET7Gv20902700"/>
</dbReference>
<reference evidence="1" key="5">
    <citation type="journal article" date="2021" name="G3 (Bethesda)">
        <title>Aegilops tauschii genome assembly Aet v5.0 features greater sequence contiguity and improved annotation.</title>
        <authorList>
            <person name="Wang L."/>
            <person name="Zhu T."/>
            <person name="Rodriguez J.C."/>
            <person name="Deal K.R."/>
            <person name="Dubcovsky J."/>
            <person name="McGuire P.E."/>
            <person name="Lux T."/>
            <person name="Spannagl M."/>
            <person name="Mayer K.F.X."/>
            <person name="Baldrich P."/>
            <person name="Meyers B.C."/>
            <person name="Huo N."/>
            <person name="Gu Y.Q."/>
            <person name="Zhou H."/>
            <person name="Devos K.M."/>
            <person name="Bennetzen J.L."/>
            <person name="Unver T."/>
            <person name="Budak H."/>
            <person name="Gulick P.J."/>
            <person name="Galiba G."/>
            <person name="Kalapos B."/>
            <person name="Nelson D.R."/>
            <person name="Li P."/>
            <person name="You F.M."/>
            <person name="Luo M.C."/>
            <person name="Dvorak J."/>
        </authorList>
    </citation>
    <scope>NUCLEOTIDE SEQUENCE [LARGE SCALE GENOMIC DNA]</scope>
    <source>
        <strain evidence="1">cv. AL8/78</strain>
    </source>
</reference>
<protein>
    <submittedName>
        <fullName evidence="1">Uncharacterized protein</fullName>
    </submittedName>
</protein>
<accession>A0A453SDI2</accession>
<sequence length="37" mass="4409">MVEESLLFGSCPLLPLIFLEPKRWSRNNHFSTTHRHD</sequence>
<dbReference type="AlphaFoldDB" id="A0A453SDI2"/>
<dbReference type="Proteomes" id="UP000015105">
    <property type="component" value="Chromosome 7D"/>
</dbReference>
<reference evidence="2" key="2">
    <citation type="journal article" date="2017" name="Nat. Plants">
        <title>The Aegilops tauschii genome reveals multiple impacts of transposons.</title>
        <authorList>
            <person name="Zhao G."/>
            <person name="Zou C."/>
            <person name="Li K."/>
            <person name="Wang K."/>
            <person name="Li T."/>
            <person name="Gao L."/>
            <person name="Zhang X."/>
            <person name="Wang H."/>
            <person name="Yang Z."/>
            <person name="Liu X."/>
            <person name="Jiang W."/>
            <person name="Mao L."/>
            <person name="Kong X."/>
            <person name="Jiao Y."/>
            <person name="Jia J."/>
        </authorList>
    </citation>
    <scope>NUCLEOTIDE SEQUENCE [LARGE SCALE GENOMIC DNA]</scope>
    <source>
        <strain evidence="2">cv. AL8/78</strain>
    </source>
</reference>
<reference evidence="2" key="1">
    <citation type="journal article" date="2014" name="Science">
        <title>Ancient hybridizations among the ancestral genomes of bread wheat.</title>
        <authorList>
            <consortium name="International Wheat Genome Sequencing Consortium,"/>
            <person name="Marcussen T."/>
            <person name="Sandve S.R."/>
            <person name="Heier L."/>
            <person name="Spannagl M."/>
            <person name="Pfeifer M."/>
            <person name="Jakobsen K.S."/>
            <person name="Wulff B.B."/>
            <person name="Steuernagel B."/>
            <person name="Mayer K.F."/>
            <person name="Olsen O.A."/>
        </authorList>
    </citation>
    <scope>NUCLEOTIDE SEQUENCE [LARGE SCALE GENOMIC DNA]</scope>
    <source>
        <strain evidence="2">cv. AL8/78</strain>
    </source>
</reference>
<keyword evidence="2" id="KW-1185">Reference proteome</keyword>
<proteinExistence type="predicted"/>
<evidence type="ECO:0000313" key="2">
    <source>
        <dbReference type="Proteomes" id="UP000015105"/>
    </source>
</evidence>
<dbReference type="Gramene" id="AET7Gv20902700.15">
    <property type="protein sequence ID" value="AET7Gv20902700.15"/>
    <property type="gene ID" value="AET7Gv20902700"/>
</dbReference>
<reference evidence="1" key="3">
    <citation type="journal article" date="2017" name="Nature">
        <title>Genome sequence of the progenitor of the wheat D genome Aegilops tauschii.</title>
        <authorList>
            <person name="Luo M.C."/>
            <person name="Gu Y.Q."/>
            <person name="Puiu D."/>
            <person name="Wang H."/>
            <person name="Twardziok S.O."/>
            <person name="Deal K.R."/>
            <person name="Huo N."/>
            <person name="Zhu T."/>
            <person name="Wang L."/>
            <person name="Wang Y."/>
            <person name="McGuire P.E."/>
            <person name="Liu S."/>
            <person name="Long H."/>
            <person name="Ramasamy R.K."/>
            <person name="Rodriguez J.C."/>
            <person name="Van S.L."/>
            <person name="Yuan L."/>
            <person name="Wang Z."/>
            <person name="Xia Z."/>
            <person name="Xiao L."/>
            <person name="Anderson O.D."/>
            <person name="Ouyang S."/>
            <person name="Liang Y."/>
            <person name="Zimin A.V."/>
            <person name="Pertea G."/>
            <person name="Qi P."/>
            <person name="Bennetzen J.L."/>
            <person name="Dai X."/>
            <person name="Dawson M.W."/>
            <person name="Muller H.G."/>
            <person name="Kugler K."/>
            <person name="Rivarola-Duarte L."/>
            <person name="Spannagl M."/>
            <person name="Mayer K.F.X."/>
            <person name="Lu F.H."/>
            <person name="Bevan M.W."/>
            <person name="Leroy P."/>
            <person name="Li P."/>
            <person name="You F.M."/>
            <person name="Sun Q."/>
            <person name="Liu Z."/>
            <person name="Lyons E."/>
            <person name="Wicker T."/>
            <person name="Salzberg S.L."/>
            <person name="Devos K.M."/>
            <person name="Dvorak J."/>
        </authorList>
    </citation>
    <scope>NUCLEOTIDE SEQUENCE [LARGE SCALE GENOMIC DNA]</scope>
    <source>
        <strain evidence="1">cv. AL8/78</strain>
    </source>
</reference>
<name>A0A453SDI2_AEGTS</name>
<reference evidence="1" key="4">
    <citation type="submission" date="2019-03" db="UniProtKB">
        <authorList>
            <consortium name="EnsemblPlants"/>
        </authorList>
    </citation>
    <scope>IDENTIFICATION</scope>
</reference>
<evidence type="ECO:0000313" key="1">
    <source>
        <dbReference type="EnsemblPlants" id="AET7Gv20902700.15"/>
    </source>
</evidence>
<organism evidence="1 2">
    <name type="scientific">Aegilops tauschii subsp. strangulata</name>
    <name type="common">Goatgrass</name>
    <dbReference type="NCBI Taxonomy" id="200361"/>
    <lineage>
        <taxon>Eukaryota</taxon>
        <taxon>Viridiplantae</taxon>
        <taxon>Streptophyta</taxon>
        <taxon>Embryophyta</taxon>
        <taxon>Tracheophyta</taxon>
        <taxon>Spermatophyta</taxon>
        <taxon>Magnoliopsida</taxon>
        <taxon>Liliopsida</taxon>
        <taxon>Poales</taxon>
        <taxon>Poaceae</taxon>
        <taxon>BOP clade</taxon>
        <taxon>Pooideae</taxon>
        <taxon>Triticodae</taxon>
        <taxon>Triticeae</taxon>
        <taxon>Triticinae</taxon>
        <taxon>Aegilops</taxon>
    </lineage>
</organism>